<name>A0A8J8SLU5_9RHOB</name>
<evidence type="ECO:0000256" key="1">
    <source>
        <dbReference type="ARBA" id="ARBA00001947"/>
    </source>
</evidence>
<keyword evidence="4" id="KW-0862">Zinc</keyword>
<gene>
    <name evidence="6" type="ORF">GR316_02650</name>
</gene>
<organism evidence="6 7">
    <name type="scientific">Falsirhodobacter algicola</name>
    <dbReference type="NCBI Taxonomy" id="2692330"/>
    <lineage>
        <taxon>Bacteria</taxon>
        <taxon>Pseudomonadati</taxon>
        <taxon>Pseudomonadota</taxon>
        <taxon>Alphaproteobacteria</taxon>
        <taxon>Rhodobacterales</taxon>
        <taxon>Paracoccaceae</taxon>
        <taxon>Falsirhodobacter</taxon>
    </lineage>
</organism>
<comment type="similarity">
    <text evidence="2">Belongs to the zinc-containing alcohol dehydrogenase family.</text>
</comment>
<dbReference type="SUPFAM" id="SSF51735">
    <property type="entry name" value="NAD(P)-binding Rossmann-fold domains"/>
    <property type="match status" value="1"/>
</dbReference>
<dbReference type="GO" id="GO:0016491">
    <property type="term" value="F:oxidoreductase activity"/>
    <property type="evidence" value="ECO:0007669"/>
    <property type="project" value="UniProtKB-KW"/>
</dbReference>
<dbReference type="KEGG" id="fap:GR316_02650"/>
<evidence type="ECO:0000256" key="2">
    <source>
        <dbReference type="ARBA" id="ARBA00008072"/>
    </source>
</evidence>
<keyword evidence="3" id="KW-0479">Metal-binding</keyword>
<dbReference type="GO" id="GO:0046872">
    <property type="term" value="F:metal ion binding"/>
    <property type="evidence" value="ECO:0007669"/>
    <property type="project" value="UniProtKB-KW"/>
</dbReference>
<protein>
    <submittedName>
        <fullName evidence="6">Dehydrogenase</fullName>
    </submittedName>
</protein>
<proteinExistence type="inferred from homology"/>
<dbReference type="InterPro" id="IPR011032">
    <property type="entry name" value="GroES-like_sf"/>
</dbReference>
<evidence type="ECO:0000256" key="5">
    <source>
        <dbReference type="ARBA" id="ARBA00023002"/>
    </source>
</evidence>
<dbReference type="InterPro" id="IPR036291">
    <property type="entry name" value="NAD(P)-bd_dom_sf"/>
</dbReference>
<dbReference type="EMBL" id="CP047289">
    <property type="protein sequence ID" value="QUS36852.1"/>
    <property type="molecule type" value="Genomic_DNA"/>
</dbReference>
<keyword evidence="7" id="KW-1185">Reference proteome</keyword>
<reference evidence="6" key="1">
    <citation type="submission" date="2020-01" db="EMBL/GenBank/DDBJ databases">
        <authorList>
            <person name="Yang Y."/>
            <person name="Kwon Y.M."/>
        </authorList>
    </citation>
    <scope>NUCLEOTIDE SEQUENCE</scope>
    <source>
        <strain evidence="6">PG104</strain>
    </source>
</reference>
<dbReference type="Proteomes" id="UP000679284">
    <property type="component" value="Chromosome"/>
</dbReference>
<dbReference type="Gene3D" id="3.40.50.720">
    <property type="entry name" value="NAD(P)-binding Rossmann-like Domain"/>
    <property type="match status" value="1"/>
</dbReference>
<dbReference type="SUPFAM" id="SSF50129">
    <property type="entry name" value="GroES-like"/>
    <property type="match status" value="1"/>
</dbReference>
<evidence type="ECO:0000256" key="3">
    <source>
        <dbReference type="ARBA" id="ARBA00022723"/>
    </source>
</evidence>
<evidence type="ECO:0000256" key="4">
    <source>
        <dbReference type="ARBA" id="ARBA00022833"/>
    </source>
</evidence>
<evidence type="ECO:0000313" key="7">
    <source>
        <dbReference type="Proteomes" id="UP000679284"/>
    </source>
</evidence>
<accession>A0A8J8SLU5</accession>
<sequence length="320" mass="33583">MTGPDSTFCAQALWITAPGRCELRPVTVEAQGRPVVRTAFTGISRGTEATVLAGRVPPSEHARMRGPHQEGEFTFPVKYGYAAVGMAETGDLAGRWVFCLHPHQDRFAADPALLTPVPDGVPPARAVLAANMETALNIVWDAALRTGDRINVFGAGVVGALCAHLAARIAGTEVRLVDTDPSRAAVAAALEVPFGPPHPEADVAINASGSDAALATALNTCGPEARVVEASWYGDRSASIPLGGAFHARRLRIVSSQVGQVAAAQRARWPHARRMAKALDLLADDRLDALVSGESAFGALAQDYPGILSSSGTLCHRITY</sequence>
<dbReference type="PANTHER" id="PTHR43350">
    <property type="entry name" value="NAD-DEPENDENT ALCOHOL DEHYDROGENASE"/>
    <property type="match status" value="1"/>
</dbReference>
<dbReference type="CDD" id="cd08255">
    <property type="entry name" value="2-desacetyl-2-hydroxyethyl_bacteriochlorophyllide_like"/>
    <property type="match status" value="1"/>
</dbReference>
<comment type="cofactor">
    <cofactor evidence="1">
        <name>Zn(2+)</name>
        <dbReference type="ChEBI" id="CHEBI:29105"/>
    </cofactor>
</comment>
<dbReference type="Gene3D" id="3.90.180.10">
    <property type="entry name" value="Medium-chain alcohol dehydrogenases, catalytic domain"/>
    <property type="match status" value="1"/>
</dbReference>
<dbReference type="AlphaFoldDB" id="A0A8J8SLU5"/>
<keyword evidence="5" id="KW-0560">Oxidoreductase</keyword>
<evidence type="ECO:0000313" key="6">
    <source>
        <dbReference type="EMBL" id="QUS36852.1"/>
    </source>
</evidence>
<dbReference type="PANTHER" id="PTHR43350:SF19">
    <property type="entry name" value="D-GULOSIDE 3-DEHYDROGENASE"/>
    <property type="match status" value="1"/>
</dbReference>